<name>A0A1T2KVJ7_9GAMM</name>
<dbReference type="Gene3D" id="2.40.50.40">
    <property type="match status" value="1"/>
</dbReference>
<evidence type="ECO:0000313" key="3">
    <source>
        <dbReference type="EMBL" id="OOZ36869.1"/>
    </source>
</evidence>
<evidence type="ECO:0008006" key="5">
    <source>
        <dbReference type="Google" id="ProtNLM"/>
    </source>
</evidence>
<dbReference type="AlphaFoldDB" id="A0A1T2KVJ7"/>
<dbReference type="Pfam" id="PF00665">
    <property type="entry name" value="rve"/>
    <property type="match status" value="1"/>
</dbReference>
<dbReference type="InterPro" id="IPR001584">
    <property type="entry name" value="Integrase_cat-core"/>
</dbReference>
<organism evidence="3 4">
    <name type="scientific">Solemya elarraichensis gill symbiont</name>
    <dbReference type="NCBI Taxonomy" id="1918949"/>
    <lineage>
        <taxon>Bacteria</taxon>
        <taxon>Pseudomonadati</taxon>
        <taxon>Pseudomonadota</taxon>
        <taxon>Gammaproteobacteria</taxon>
        <taxon>sulfur-oxidizing symbionts</taxon>
    </lineage>
</organism>
<accession>A0A1T2KVJ7</accession>
<dbReference type="InterPro" id="IPR016197">
    <property type="entry name" value="Chromo-like_dom_sf"/>
</dbReference>
<dbReference type="InterPro" id="IPR012337">
    <property type="entry name" value="RNaseH-like_sf"/>
</dbReference>
<feature type="domain" description="Integrase catalytic" evidence="2">
    <location>
        <begin position="71"/>
        <end position="232"/>
    </location>
</feature>
<keyword evidence="4" id="KW-1185">Reference proteome</keyword>
<dbReference type="Gene3D" id="3.30.420.10">
    <property type="entry name" value="Ribonuclease H-like superfamily/Ribonuclease H"/>
    <property type="match status" value="1"/>
</dbReference>
<reference evidence="3 4" key="1">
    <citation type="submission" date="2016-11" db="EMBL/GenBank/DDBJ databases">
        <title>Mixed transmission modes and dynamic genome evolution in an obligate animal-bacterial symbiosis.</title>
        <authorList>
            <person name="Russell S.L."/>
            <person name="Corbett-Detig R.B."/>
            <person name="Cavanaugh C.M."/>
        </authorList>
    </citation>
    <scope>NUCLEOTIDE SEQUENCE [LARGE SCALE GENOMIC DNA]</scope>
    <source>
        <strain evidence="3">Sp-SM6</strain>
    </source>
</reference>
<dbReference type="SUPFAM" id="SSF53098">
    <property type="entry name" value="Ribonuclease H-like"/>
    <property type="match status" value="1"/>
</dbReference>
<dbReference type="InterPro" id="IPR000953">
    <property type="entry name" value="Chromo/chromo_shadow_dom"/>
</dbReference>
<evidence type="ECO:0000259" key="2">
    <source>
        <dbReference type="PROSITE" id="PS50994"/>
    </source>
</evidence>
<dbReference type="PANTHER" id="PTHR46585:SF1">
    <property type="entry name" value="CHROMO DOMAIN-CONTAINING PROTEIN"/>
    <property type="match status" value="1"/>
</dbReference>
<evidence type="ECO:0000313" key="4">
    <source>
        <dbReference type="Proteomes" id="UP000190198"/>
    </source>
</evidence>
<comment type="caution">
    <text evidence="3">The sequence shown here is derived from an EMBL/GenBank/DDBJ whole genome shotgun (WGS) entry which is preliminary data.</text>
</comment>
<dbReference type="EMBL" id="MPRK01000304">
    <property type="protein sequence ID" value="OOZ36869.1"/>
    <property type="molecule type" value="Genomic_DNA"/>
</dbReference>
<feature type="domain" description="Chromo" evidence="1">
    <location>
        <begin position="341"/>
        <end position="381"/>
    </location>
</feature>
<proteinExistence type="predicted"/>
<evidence type="ECO:0000259" key="1">
    <source>
        <dbReference type="PROSITE" id="PS50013"/>
    </source>
</evidence>
<dbReference type="PROSITE" id="PS50013">
    <property type="entry name" value="CHROMO_2"/>
    <property type="match status" value="1"/>
</dbReference>
<dbReference type="PANTHER" id="PTHR46585">
    <property type="entry name" value="INTEGRASE CORE DOMAIN CONTAINING PROTEIN"/>
    <property type="match status" value="1"/>
</dbReference>
<dbReference type="GO" id="GO:0003676">
    <property type="term" value="F:nucleic acid binding"/>
    <property type="evidence" value="ECO:0007669"/>
    <property type="project" value="InterPro"/>
</dbReference>
<protein>
    <recommendedName>
        <fullName evidence="5">Integrase catalytic domain-containing protein</fullName>
    </recommendedName>
</protein>
<dbReference type="InterPro" id="IPR036397">
    <property type="entry name" value="RNaseH_sf"/>
</dbReference>
<gene>
    <name evidence="3" type="ORF">BOW52_10520</name>
</gene>
<sequence length="381" mass="45212">MISEEQHRYLDDLWSNPKHSSAFTGPYKLYQMVKRKDKFKIGLKDIKQYLSNKEGYSLQKRVQRKFERSHIIVQGIDTQWDADLMDVQNISKFNDGVNFILVMQDIFSRFIFTVPMTHKTASEVSMALKSVFEGGRKPKLLRTDKGKEFQNRLVSALLKREGIHLILTENETKSNFAERSIQKIKNRLYRMFTHEQSYSYLKRLPDITKNINDTPTRPLGDMAPSAVNKVNEDEVRLNAYLIRTKTSLGKKQKRNTSTKSKKRRKPFKFKLGDRVRITFLRHVFQREYQQKWTGELFIIRDRFRRQDIPLYKLKDFEGEIISGTFYTSELQKVETDGDTIWKIDKVLKKRKIKGEMKAFVSWQHWPSKFNSWVKESDIESI</sequence>
<dbReference type="PROSITE" id="PS50994">
    <property type="entry name" value="INTEGRASE"/>
    <property type="match status" value="1"/>
</dbReference>
<dbReference type="SUPFAM" id="SSF54160">
    <property type="entry name" value="Chromo domain-like"/>
    <property type="match status" value="1"/>
</dbReference>
<dbReference type="Proteomes" id="UP000190198">
    <property type="component" value="Unassembled WGS sequence"/>
</dbReference>
<dbReference type="GO" id="GO:0015074">
    <property type="term" value="P:DNA integration"/>
    <property type="evidence" value="ECO:0007669"/>
    <property type="project" value="InterPro"/>
</dbReference>